<feature type="non-terminal residue" evidence="1">
    <location>
        <position position="102"/>
    </location>
</feature>
<reference evidence="1 2" key="1">
    <citation type="submission" date="2022-05" db="EMBL/GenBank/DDBJ databases">
        <authorList>
            <consortium name="Genoscope - CEA"/>
            <person name="William W."/>
        </authorList>
    </citation>
    <scope>NUCLEOTIDE SEQUENCE [LARGE SCALE GENOMIC DNA]</scope>
</reference>
<accession>A0ABN8S8J3</accession>
<dbReference type="Proteomes" id="UP001159405">
    <property type="component" value="Unassembled WGS sequence"/>
</dbReference>
<comment type="caution">
    <text evidence="1">The sequence shown here is derived from an EMBL/GenBank/DDBJ whole genome shotgun (WGS) entry which is preliminary data.</text>
</comment>
<sequence length="102" mass="11796">MEYQVKLEEKYRKAFMDLSLSDTIYQEIRRCGGNSFCSEKRGGPGSSPWKMCNFKSSVDYDEDAGYLFELPGWKNLARQHEIEKATMVSKSLHRLAPEYLSS</sequence>
<organism evidence="1 2">
    <name type="scientific">Porites lobata</name>
    <dbReference type="NCBI Taxonomy" id="104759"/>
    <lineage>
        <taxon>Eukaryota</taxon>
        <taxon>Metazoa</taxon>
        <taxon>Cnidaria</taxon>
        <taxon>Anthozoa</taxon>
        <taxon>Hexacorallia</taxon>
        <taxon>Scleractinia</taxon>
        <taxon>Fungiina</taxon>
        <taxon>Poritidae</taxon>
        <taxon>Porites</taxon>
    </lineage>
</organism>
<gene>
    <name evidence="1" type="ORF">PLOB_00038527</name>
</gene>
<evidence type="ECO:0000313" key="2">
    <source>
        <dbReference type="Proteomes" id="UP001159405"/>
    </source>
</evidence>
<evidence type="ECO:0000313" key="1">
    <source>
        <dbReference type="EMBL" id="CAH3187898.1"/>
    </source>
</evidence>
<protein>
    <submittedName>
        <fullName evidence="1">Uncharacterized protein</fullName>
    </submittedName>
</protein>
<name>A0ABN8S8J3_9CNID</name>
<dbReference type="EMBL" id="CALNXK010000576">
    <property type="protein sequence ID" value="CAH3187898.1"/>
    <property type="molecule type" value="Genomic_DNA"/>
</dbReference>
<keyword evidence="2" id="KW-1185">Reference proteome</keyword>
<proteinExistence type="predicted"/>